<organism evidence="6 7">
    <name type="scientific">Mycolicibacterium agri</name>
    <name type="common">Mycobacterium agri</name>
    <dbReference type="NCBI Taxonomy" id="36811"/>
    <lineage>
        <taxon>Bacteria</taxon>
        <taxon>Bacillati</taxon>
        <taxon>Actinomycetota</taxon>
        <taxon>Actinomycetes</taxon>
        <taxon>Mycobacteriales</taxon>
        <taxon>Mycobacteriaceae</taxon>
        <taxon>Mycolicibacterium</taxon>
    </lineage>
</organism>
<dbReference type="InterPro" id="IPR036390">
    <property type="entry name" value="WH_DNA-bd_sf"/>
</dbReference>
<dbReference type="PROSITE" id="PS50949">
    <property type="entry name" value="HTH_GNTR"/>
    <property type="match status" value="1"/>
</dbReference>
<evidence type="ECO:0000313" key="5">
    <source>
        <dbReference type="EMBL" id="GFG52380.1"/>
    </source>
</evidence>
<dbReference type="Pfam" id="PF00392">
    <property type="entry name" value="GntR"/>
    <property type="match status" value="1"/>
</dbReference>
<keyword evidence="3" id="KW-0804">Transcription</keyword>
<evidence type="ECO:0000256" key="1">
    <source>
        <dbReference type="ARBA" id="ARBA00023015"/>
    </source>
</evidence>
<comment type="caution">
    <text evidence="6">The sequence shown here is derived from an EMBL/GenBank/DDBJ whole genome shotgun (WGS) entry which is preliminary data.</text>
</comment>
<dbReference type="SUPFAM" id="SSF48008">
    <property type="entry name" value="GntR ligand-binding domain-like"/>
    <property type="match status" value="1"/>
</dbReference>
<dbReference type="InterPro" id="IPR036388">
    <property type="entry name" value="WH-like_DNA-bd_sf"/>
</dbReference>
<keyword evidence="2" id="KW-0238">DNA-binding</keyword>
<dbReference type="InterPro" id="IPR000524">
    <property type="entry name" value="Tscrpt_reg_HTH_GntR"/>
</dbReference>
<name>A0A2A7N1F2_MYCAG</name>
<dbReference type="RefSeq" id="WP_097941136.1">
    <property type="nucleotide sequence ID" value="NZ_BLKS01000001.1"/>
</dbReference>
<dbReference type="PANTHER" id="PTHR43537:SF5">
    <property type="entry name" value="UXU OPERON TRANSCRIPTIONAL REGULATOR"/>
    <property type="match status" value="1"/>
</dbReference>
<dbReference type="EMBL" id="PDCP01000027">
    <property type="protein sequence ID" value="PEG37361.1"/>
    <property type="molecule type" value="Genomic_DNA"/>
</dbReference>
<dbReference type="Proteomes" id="UP000220914">
    <property type="component" value="Unassembled WGS sequence"/>
</dbReference>
<dbReference type="EMBL" id="BLKS01000001">
    <property type="protein sequence ID" value="GFG52380.1"/>
    <property type="molecule type" value="Genomic_DNA"/>
</dbReference>
<dbReference type="PRINTS" id="PR00035">
    <property type="entry name" value="HTHGNTR"/>
</dbReference>
<dbReference type="Pfam" id="PF07729">
    <property type="entry name" value="FCD"/>
    <property type="match status" value="1"/>
</dbReference>
<dbReference type="OrthoDB" id="7989071at2"/>
<evidence type="ECO:0000256" key="2">
    <source>
        <dbReference type="ARBA" id="ARBA00023125"/>
    </source>
</evidence>
<evidence type="ECO:0000313" key="8">
    <source>
        <dbReference type="Proteomes" id="UP000465302"/>
    </source>
</evidence>
<dbReference type="GO" id="GO:0003700">
    <property type="term" value="F:DNA-binding transcription factor activity"/>
    <property type="evidence" value="ECO:0007669"/>
    <property type="project" value="InterPro"/>
</dbReference>
<dbReference type="Gene3D" id="1.20.120.530">
    <property type="entry name" value="GntR ligand-binding domain-like"/>
    <property type="match status" value="1"/>
</dbReference>
<dbReference type="InterPro" id="IPR008920">
    <property type="entry name" value="TF_FadR/GntR_C"/>
</dbReference>
<proteinExistence type="predicted"/>
<gene>
    <name evidence="6" type="ORF">CQY20_16420</name>
    <name evidence="5" type="ORF">MAGR_38210</name>
</gene>
<evidence type="ECO:0000256" key="3">
    <source>
        <dbReference type="ARBA" id="ARBA00023163"/>
    </source>
</evidence>
<dbReference type="SUPFAM" id="SSF46785">
    <property type="entry name" value="Winged helix' DNA-binding domain"/>
    <property type="match status" value="1"/>
</dbReference>
<dbReference type="GO" id="GO:0003677">
    <property type="term" value="F:DNA binding"/>
    <property type="evidence" value="ECO:0007669"/>
    <property type="project" value="UniProtKB-KW"/>
</dbReference>
<keyword evidence="1" id="KW-0805">Transcription regulation</keyword>
<protein>
    <submittedName>
        <fullName evidence="6">GntR family transcriptional regulator</fullName>
    </submittedName>
</protein>
<evidence type="ECO:0000313" key="6">
    <source>
        <dbReference type="EMBL" id="PEG37361.1"/>
    </source>
</evidence>
<dbReference type="Gene3D" id="1.10.10.10">
    <property type="entry name" value="Winged helix-like DNA-binding domain superfamily/Winged helix DNA-binding domain"/>
    <property type="match status" value="1"/>
</dbReference>
<evidence type="ECO:0000313" key="7">
    <source>
        <dbReference type="Proteomes" id="UP000220914"/>
    </source>
</evidence>
<feature type="domain" description="HTH gntR-type" evidence="4">
    <location>
        <begin position="22"/>
        <end position="92"/>
    </location>
</feature>
<evidence type="ECO:0000259" key="4">
    <source>
        <dbReference type="PROSITE" id="PS50949"/>
    </source>
</evidence>
<sequence length="247" mass="27720">MTINEKIATPGFAEVFRPIQGHRTQYEVIDQITFAIRAGVYGPGDRLPSLDELAARLGVSRSVVIEAVRSLSMAGVVSTQRGNGGGLTVMTSNIPVALLGLSTNKFDKLPDLLEARRAVELQLALLCAERATQDDFDAMELSVRRLEESRNAPGLERRHWDHLFHYQMARAARSEVLAYMQHQILERLTVVLERYFTEDEDPQTVEALHRETLDALRKGNPRVIEKAIDRHLAPLEMLVERPTGEPS</sequence>
<reference evidence="5 8" key="2">
    <citation type="journal article" date="2019" name="Emerg. Microbes Infect.">
        <title>Comprehensive subspecies identification of 175 nontuberculous mycobacteria species based on 7547 genomic profiles.</title>
        <authorList>
            <person name="Matsumoto Y."/>
            <person name="Kinjo T."/>
            <person name="Motooka D."/>
            <person name="Nabeya D."/>
            <person name="Jung N."/>
            <person name="Uechi K."/>
            <person name="Horii T."/>
            <person name="Iida T."/>
            <person name="Fujita J."/>
            <person name="Nakamura S."/>
        </authorList>
    </citation>
    <scope>NUCLEOTIDE SEQUENCE [LARGE SCALE GENOMIC DNA]</scope>
    <source>
        <strain evidence="5 8">JCM 6377</strain>
    </source>
</reference>
<dbReference type="SMART" id="SM00345">
    <property type="entry name" value="HTH_GNTR"/>
    <property type="match status" value="1"/>
</dbReference>
<dbReference type="SMART" id="SM00895">
    <property type="entry name" value="FCD"/>
    <property type="match status" value="1"/>
</dbReference>
<accession>A0A2A7N1F2</accession>
<dbReference type="Proteomes" id="UP000465302">
    <property type="component" value="Unassembled WGS sequence"/>
</dbReference>
<dbReference type="InterPro" id="IPR011711">
    <property type="entry name" value="GntR_C"/>
</dbReference>
<reference evidence="5" key="3">
    <citation type="submission" date="2020-02" db="EMBL/GenBank/DDBJ databases">
        <authorList>
            <person name="Matsumoto Y."/>
            <person name="Motooka D."/>
            <person name="Nakamura S."/>
        </authorList>
    </citation>
    <scope>NUCLEOTIDE SEQUENCE</scope>
    <source>
        <strain evidence="5">JCM 6377</strain>
    </source>
</reference>
<keyword evidence="7" id="KW-1185">Reference proteome</keyword>
<dbReference type="CDD" id="cd07377">
    <property type="entry name" value="WHTH_GntR"/>
    <property type="match status" value="1"/>
</dbReference>
<dbReference type="AlphaFoldDB" id="A0A2A7N1F2"/>
<dbReference type="PANTHER" id="PTHR43537">
    <property type="entry name" value="TRANSCRIPTIONAL REGULATOR, GNTR FAMILY"/>
    <property type="match status" value="1"/>
</dbReference>
<reference evidence="6 7" key="1">
    <citation type="submission" date="2017-10" db="EMBL/GenBank/DDBJ databases">
        <title>The new phylogeny of genus Mycobacterium.</title>
        <authorList>
            <person name="Tortoli E."/>
            <person name="Trovato A."/>
            <person name="Cirillo D.M."/>
        </authorList>
    </citation>
    <scope>NUCLEOTIDE SEQUENCE [LARGE SCALE GENOMIC DNA]</scope>
    <source>
        <strain evidence="6 7">CCUG37673</strain>
    </source>
</reference>